<protein>
    <submittedName>
        <fullName evidence="1">Uncharacterized protein</fullName>
    </submittedName>
</protein>
<reference evidence="1" key="2">
    <citation type="journal article" date="2015" name="Data Brief">
        <title>Shoot transcriptome of the giant reed, Arundo donax.</title>
        <authorList>
            <person name="Barrero R.A."/>
            <person name="Guerrero F.D."/>
            <person name="Moolhuijzen P."/>
            <person name="Goolsby J.A."/>
            <person name="Tidwell J."/>
            <person name="Bellgard S.E."/>
            <person name="Bellgard M.I."/>
        </authorList>
    </citation>
    <scope>NUCLEOTIDE SEQUENCE</scope>
    <source>
        <tissue evidence="1">Shoot tissue taken approximately 20 cm above the soil surface</tissue>
    </source>
</reference>
<dbReference type="AlphaFoldDB" id="A0A0A9GSA0"/>
<proteinExistence type="predicted"/>
<organism evidence="1">
    <name type="scientific">Arundo donax</name>
    <name type="common">Giant reed</name>
    <name type="synonym">Donax arundinaceus</name>
    <dbReference type="NCBI Taxonomy" id="35708"/>
    <lineage>
        <taxon>Eukaryota</taxon>
        <taxon>Viridiplantae</taxon>
        <taxon>Streptophyta</taxon>
        <taxon>Embryophyta</taxon>
        <taxon>Tracheophyta</taxon>
        <taxon>Spermatophyta</taxon>
        <taxon>Magnoliopsida</taxon>
        <taxon>Liliopsida</taxon>
        <taxon>Poales</taxon>
        <taxon>Poaceae</taxon>
        <taxon>PACMAD clade</taxon>
        <taxon>Arundinoideae</taxon>
        <taxon>Arundineae</taxon>
        <taxon>Arundo</taxon>
    </lineage>
</organism>
<dbReference type="EMBL" id="GBRH01172480">
    <property type="protein sequence ID" value="JAE25416.1"/>
    <property type="molecule type" value="Transcribed_RNA"/>
</dbReference>
<evidence type="ECO:0000313" key="1">
    <source>
        <dbReference type="EMBL" id="JAE25416.1"/>
    </source>
</evidence>
<reference evidence="1" key="1">
    <citation type="submission" date="2014-09" db="EMBL/GenBank/DDBJ databases">
        <authorList>
            <person name="Magalhaes I.L.F."/>
            <person name="Oliveira U."/>
            <person name="Santos F.R."/>
            <person name="Vidigal T.H.D.A."/>
            <person name="Brescovit A.D."/>
            <person name="Santos A.J."/>
        </authorList>
    </citation>
    <scope>NUCLEOTIDE SEQUENCE</scope>
    <source>
        <tissue evidence="1">Shoot tissue taken approximately 20 cm above the soil surface</tissue>
    </source>
</reference>
<name>A0A0A9GSA0_ARUDO</name>
<sequence length="108" mass="11725">MAYSPAKVSTHLDMIPSLSQAPVTSVPSYSLAARAADIPDSMPPPGTDKMLQMVDVGIHHYQNGLAWSSRHLCALTWHLLVSSNHTTQLPIVRNSPTRESCISCSLKT</sequence>
<accession>A0A0A9GSA0</accession>